<protein>
    <recommendedName>
        <fullName evidence="3">IrrE N-terminal-like domain-containing protein</fullName>
    </recommendedName>
</protein>
<dbReference type="Proteomes" id="UP000239209">
    <property type="component" value="Unassembled WGS sequence"/>
</dbReference>
<gene>
    <name evidence="1" type="ORF">CLV70_11271</name>
</gene>
<evidence type="ECO:0008006" key="3">
    <source>
        <dbReference type="Google" id="ProtNLM"/>
    </source>
</evidence>
<proteinExistence type="predicted"/>
<evidence type="ECO:0000313" key="1">
    <source>
        <dbReference type="EMBL" id="PRY25705.1"/>
    </source>
</evidence>
<dbReference type="OrthoDB" id="4144896at2"/>
<keyword evidence="2" id="KW-1185">Reference proteome</keyword>
<accession>A0A2T0RWY8</accession>
<dbReference type="RefSeq" id="WP_106128902.1">
    <property type="nucleotide sequence ID" value="NZ_PVZG01000012.1"/>
</dbReference>
<name>A0A2T0RWY8_9ACTN</name>
<dbReference type="AlphaFoldDB" id="A0A2T0RWY8"/>
<organism evidence="1 2">
    <name type="scientific">Pseudosporangium ferrugineum</name>
    <dbReference type="NCBI Taxonomy" id="439699"/>
    <lineage>
        <taxon>Bacteria</taxon>
        <taxon>Bacillati</taxon>
        <taxon>Actinomycetota</taxon>
        <taxon>Actinomycetes</taxon>
        <taxon>Micromonosporales</taxon>
        <taxon>Micromonosporaceae</taxon>
        <taxon>Pseudosporangium</taxon>
    </lineage>
</organism>
<dbReference type="EMBL" id="PVZG01000012">
    <property type="protein sequence ID" value="PRY25705.1"/>
    <property type="molecule type" value="Genomic_DNA"/>
</dbReference>
<evidence type="ECO:0000313" key="2">
    <source>
        <dbReference type="Proteomes" id="UP000239209"/>
    </source>
</evidence>
<reference evidence="1 2" key="1">
    <citation type="submission" date="2018-03" db="EMBL/GenBank/DDBJ databases">
        <title>Genomic Encyclopedia of Archaeal and Bacterial Type Strains, Phase II (KMG-II): from individual species to whole genera.</title>
        <authorList>
            <person name="Goeker M."/>
        </authorList>
    </citation>
    <scope>NUCLEOTIDE SEQUENCE [LARGE SCALE GENOMIC DNA]</scope>
    <source>
        <strain evidence="1 2">DSM 45348</strain>
    </source>
</reference>
<sequence length="177" mass="19836">MKARQIRRYEQRLRDLDITIPVPFDARTFCAHIAERRGRPIHVLSLDTSAAAAPCGLWLATDKADYIAVDEKAPPVLRSHILLHELAHMLCDHTGRLELDTATPAFTILDPEMVKRVLGRTSRYPDEQEREAEGLASVFIRFAAQRSPVPRPRGSDDSATAELDRVSAALAADRSWK</sequence>
<comment type="caution">
    <text evidence="1">The sequence shown here is derived from an EMBL/GenBank/DDBJ whole genome shotgun (WGS) entry which is preliminary data.</text>
</comment>